<accession>K9XZX5</accession>
<dbReference type="RefSeq" id="WP_015195340.1">
    <property type="nucleotide sequence ID" value="NC_019748.1"/>
</dbReference>
<sequence length="68" mass="7984">MLKRTGCLANRQRLMNVKWKKLLFKTTIWLVAEISLNSLGLDSLADYSEFLFERTMIMPNTMDIIFLV</sequence>
<dbReference type="Proteomes" id="UP000010473">
    <property type="component" value="Chromosome"/>
</dbReference>
<dbReference type="eggNOG" id="ENOG5033BAF">
    <property type="taxonomic scope" value="Bacteria"/>
</dbReference>
<reference evidence="2" key="1">
    <citation type="journal article" date="2013" name="Proc. Natl. Acad. Sci. U.S.A.">
        <title>Improving the coverage of the cyanobacterial phylum using diversity-driven genome sequencing.</title>
        <authorList>
            <person name="Shih P.M."/>
            <person name="Wu D."/>
            <person name="Latifi A."/>
            <person name="Axen S.D."/>
            <person name="Fewer D.P."/>
            <person name="Talla E."/>
            <person name="Calteau A."/>
            <person name="Cai F."/>
            <person name="Tandeau de Marsac N."/>
            <person name="Rippka R."/>
            <person name="Herdman M."/>
            <person name="Sivonen K."/>
            <person name="Coursin T."/>
            <person name="Laurent T."/>
            <person name="Goodwin L."/>
            <person name="Nolan M."/>
            <person name="Davenport K.W."/>
            <person name="Han C.S."/>
            <person name="Rubin E.M."/>
            <person name="Eisen J.A."/>
            <person name="Woyke T."/>
            <person name="Gugger M."/>
            <person name="Kerfeld C.A."/>
        </authorList>
    </citation>
    <scope>NUCLEOTIDE SEQUENCE [LARGE SCALE GENOMIC DNA]</scope>
    <source>
        <strain evidence="2">ATCC 29371 / PCC 7437</strain>
    </source>
</reference>
<gene>
    <name evidence="1" type="ordered locus">Sta7437_4212</name>
</gene>
<name>K9XZX5_STAC7</name>
<evidence type="ECO:0000313" key="2">
    <source>
        <dbReference type="Proteomes" id="UP000010473"/>
    </source>
</evidence>
<keyword evidence="2" id="KW-1185">Reference proteome</keyword>
<protein>
    <submittedName>
        <fullName evidence="1">Uncharacterized protein</fullName>
    </submittedName>
</protein>
<dbReference type="HOGENOM" id="CLU_2791936_0_0_3"/>
<organism evidence="1 2">
    <name type="scientific">Stanieria cyanosphaera (strain ATCC 29371 / PCC 7437)</name>
    <dbReference type="NCBI Taxonomy" id="111780"/>
    <lineage>
        <taxon>Bacteria</taxon>
        <taxon>Bacillati</taxon>
        <taxon>Cyanobacteriota</taxon>
        <taxon>Cyanophyceae</taxon>
        <taxon>Pleurocapsales</taxon>
        <taxon>Dermocarpellaceae</taxon>
        <taxon>Stanieria</taxon>
    </lineage>
</organism>
<dbReference type="OrthoDB" id="468542at2"/>
<proteinExistence type="predicted"/>
<evidence type="ECO:0000313" key="1">
    <source>
        <dbReference type="EMBL" id="AFZ37686.1"/>
    </source>
</evidence>
<dbReference type="AlphaFoldDB" id="K9XZX5"/>
<dbReference type="KEGG" id="scs:Sta7437_4212"/>
<dbReference type="EMBL" id="CP003653">
    <property type="protein sequence ID" value="AFZ37686.1"/>
    <property type="molecule type" value="Genomic_DNA"/>
</dbReference>